<comment type="caution">
    <text evidence="4">The sequence shown here is derived from an EMBL/GenBank/DDBJ whole genome shotgun (WGS) entry which is preliminary data.</text>
</comment>
<dbReference type="SUPFAM" id="SSF56801">
    <property type="entry name" value="Acetyl-CoA synthetase-like"/>
    <property type="match status" value="2"/>
</dbReference>
<organism evidence="4 5">
    <name type="scientific">Nocardia asteroides NBRC 15531</name>
    <dbReference type="NCBI Taxonomy" id="1110697"/>
    <lineage>
        <taxon>Bacteria</taxon>
        <taxon>Bacillati</taxon>
        <taxon>Actinomycetota</taxon>
        <taxon>Actinomycetes</taxon>
        <taxon>Mycobacteriales</taxon>
        <taxon>Nocardiaceae</taxon>
        <taxon>Nocardia</taxon>
    </lineage>
</organism>
<keyword evidence="1" id="KW-0596">Phosphopantetheine</keyword>
<dbReference type="Gene3D" id="3.30.559.10">
    <property type="entry name" value="Chloramphenicol acetyltransferase-like domain"/>
    <property type="match status" value="1"/>
</dbReference>
<dbReference type="Proteomes" id="UP000017048">
    <property type="component" value="Unassembled WGS sequence"/>
</dbReference>
<dbReference type="InterPro" id="IPR042099">
    <property type="entry name" value="ANL_N_sf"/>
</dbReference>
<dbReference type="AlphaFoldDB" id="U5EF72"/>
<feature type="domain" description="AMP-dependent synthetase/ligase" evidence="3">
    <location>
        <begin position="438"/>
        <end position="788"/>
    </location>
</feature>
<evidence type="ECO:0000313" key="4">
    <source>
        <dbReference type="EMBL" id="GAD83829.1"/>
    </source>
</evidence>
<evidence type="ECO:0000256" key="2">
    <source>
        <dbReference type="ARBA" id="ARBA00022553"/>
    </source>
</evidence>
<keyword evidence="2" id="KW-0597">Phosphoprotein</keyword>
<dbReference type="OrthoDB" id="2472181at2"/>
<dbReference type="InterPro" id="IPR023213">
    <property type="entry name" value="CAT-like_dom_sf"/>
</dbReference>
<dbReference type="InterPro" id="IPR000873">
    <property type="entry name" value="AMP-dep_synth/lig_dom"/>
</dbReference>
<dbReference type="Gene3D" id="3.40.50.12780">
    <property type="entry name" value="N-terminal domain of ligase-like"/>
    <property type="match status" value="2"/>
</dbReference>
<keyword evidence="5" id="KW-1185">Reference proteome</keyword>
<evidence type="ECO:0000259" key="3">
    <source>
        <dbReference type="Pfam" id="PF00501"/>
    </source>
</evidence>
<dbReference type="SUPFAM" id="SSF52777">
    <property type="entry name" value="CoA-dependent acyltransferases"/>
    <property type="match status" value="1"/>
</dbReference>
<accession>U5EF72</accession>
<dbReference type="RefSeq" id="WP_020684144.1">
    <property type="nucleotide sequence ID" value="NZ_BAFO02000020.1"/>
</dbReference>
<dbReference type="eggNOG" id="COG1020">
    <property type="taxonomic scope" value="Bacteria"/>
</dbReference>
<dbReference type="PANTHER" id="PTHR44845:SF6">
    <property type="entry name" value="BETA-ALANINE-ACTIVATING ENZYME"/>
    <property type="match status" value="1"/>
</dbReference>
<name>U5EF72_NOCAS</name>
<dbReference type="Pfam" id="PF00501">
    <property type="entry name" value="AMP-binding"/>
    <property type="match status" value="3"/>
</dbReference>
<protein>
    <recommendedName>
        <fullName evidence="3">AMP-dependent synthetase/ligase domain-containing protein</fullName>
    </recommendedName>
</protein>
<dbReference type="Gene3D" id="3.30.559.30">
    <property type="entry name" value="Nonribosomal peptide synthetase, condensation domain"/>
    <property type="match status" value="1"/>
</dbReference>
<evidence type="ECO:0000313" key="5">
    <source>
        <dbReference type="Proteomes" id="UP000017048"/>
    </source>
</evidence>
<dbReference type="GeneID" id="91519824"/>
<evidence type="ECO:0000256" key="1">
    <source>
        <dbReference type="ARBA" id="ARBA00022450"/>
    </source>
</evidence>
<gene>
    <name evidence="4" type="ORF">NCAST_20_03990</name>
</gene>
<feature type="domain" description="AMP-dependent synthetase/ligase" evidence="3">
    <location>
        <begin position="36"/>
        <end position="140"/>
    </location>
</feature>
<feature type="domain" description="AMP-dependent synthetase/ligase" evidence="3">
    <location>
        <begin position="181"/>
        <end position="368"/>
    </location>
</feature>
<proteinExistence type="predicted"/>
<dbReference type="PANTHER" id="PTHR44845">
    <property type="entry name" value="CARRIER DOMAIN-CONTAINING PROTEIN"/>
    <property type="match status" value="1"/>
</dbReference>
<reference evidence="4 5" key="1">
    <citation type="journal article" date="2014" name="BMC Genomics">
        <title>Genome based analysis of type-I polyketide synthase and nonribosomal peptide synthetase gene clusters in seven strains of five representative Nocardia species.</title>
        <authorList>
            <person name="Komaki H."/>
            <person name="Ichikawa N."/>
            <person name="Hosoyama A."/>
            <person name="Takahashi-Nakaguchi A."/>
            <person name="Matsuzawa T."/>
            <person name="Suzuki K."/>
            <person name="Fujita N."/>
            <person name="Gonoi T."/>
        </authorList>
    </citation>
    <scope>NUCLEOTIDE SEQUENCE [LARGE SCALE GENOMIC DNA]</scope>
    <source>
        <strain evidence="4 5">NBRC 15531</strain>
    </source>
</reference>
<dbReference type="STRING" id="1824.SAMN05444423_1011134"/>
<sequence length="1031" mass="107033">MSHTDSVTAAVSLDALLRDSADERRRDPATLLAAFTTRITQDPDAVAVRDGATELSYGDLGERVDTLAACLAGRGVGPETVVAVDLPRSIELVVAVHAVITAGGAFVLLDPDAAADVRQRTLALAAPVLLITAPDAAPVAEVPTVRVDAVAADDIGADELAGPGADNPAYLVVDVSGANAVVVGHRAAQANSVWRQRLCGLGPGDSVLWHAPLTGQATVGEMLLALQTGATLVLPTGDSLARSIAETRATAACFDPEQLAALAALPDAEERLDSLRIVLSYGAPLPARTGAALRAVSGATLWHVYGRPETAGEVVAHEVTGADLDVVPLGSAADDVELLILDEHLCPVPDGEVGELYVSGVQLARGYLGRQATAATFLANPIGPVDDRMFATGDLVRRRPPGDGWTAELEFVGRVDDRNPLPAAPQGGLPGELLLDEFEAQAAATPFDPAVVYAPSTGEAASIITYGDLDRRTNQLARHLSALGIGPESAVLVDIPRSVELVVAMYAVLKAGGAVVPVDTATSPAVLPPVADPALVLTVRTRDHGAVYGIPCVVVDEVALAEYSDEPIARSERRAPVLPEHPAFVLYPHGVTQGITVSHIAAVHRLTGMQGRHAFTGRDVYLHQAVVGEVTEWHGYVLPLRVGATVVLTEPPDPARLAELVAAYGVTAADFTPRRLTAFTEHVHRAGLRAEIASLRSVVVLGAPLSAAEVRAFGAVTGARLHHDYGRAEATVTLTYPAAAHTDGVEPPAVRVREWNRRVYVLDARLRPASPGVAGELYLSGAQLARGYRDDPIGTAGSFVANPFGIPGERMFRTGELARWEIDGTAAALVRLGAIGAPDTGTPAAPPGRGASMRARIGAGVGARITELSRRHAVPPFAVVRAAMTVLLGWRSGTADAGTLAEMLCAEPDSVITSTTAATSETCALSGPLGAVTLSYLDTGAEAFGVPGLDLTEVRFDGPTVADGVHFIVSAGAGPDSDLGVEIEYSADRFDEAAAAALLRRFARALGLLTADPDAPSAAFDLRTPAERNTP</sequence>
<dbReference type="EMBL" id="BAFO02000020">
    <property type="protein sequence ID" value="GAD83829.1"/>
    <property type="molecule type" value="Genomic_DNA"/>
</dbReference>